<dbReference type="AlphaFoldDB" id="A0A4Q0YY30"/>
<feature type="compositionally biased region" description="Basic and acidic residues" evidence="1">
    <location>
        <begin position="67"/>
        <end position="79"/>
    </location>
</feature>
<keyword evidence="2" id="KW-0472">Membrane</keyword>
<feature type="compositionally biased region" description="Polar residues" evidence="1">
    <location>
        <begin position="18"/>
        <end position="28"/>
    </location>
</feature>
<evidence type="ECO:0008006" key="5">
    <source>
        <dbReference type="Google" id="ProtNLM"/>
    </source>
</evidence>
<dbReference type="OrthoDB" id="5600789at2"/>
<feature type="region of interest" description="Disordered" evidence="1">
    <location>
        <begin position="49"/>
        <end position="86"/>
    </location>
</feature>
<feature type="transmembrane region" description="Helical" evidence="2">
    <location>
        <begin position="93"/>
        <end position="112"/>
    </location>
</feature>
<protein>
    <recommendedName>
        <fullName evidence="5">DUF2956 domain-containing protein</fullName>
    </recommendedName>
</protein>
<evidence type="ECO:0000256" key="1">
    <source>
        <dbReference type="SAM" id="MobiDB-lite"/>
    </source>
</evidence>
<sequence length="114" mass="12770">MAAPAASKETQEEAMKIASSTKKPGQTKEQTRLIAQGIEKGIALYKKQQKAKARERDKEKKKQARLKISENEAVKHEEPMTDDINTGKASSHIIPWILLGLSWVGFGLYFFLAK</sequence>
<evidence type="ECO:0000313" key="4">
    <source>
        <dbReference type="Proteomes" id="UP000290287"/>
    </source>
</evidence>
<feature type="region of interest" description="Disordered" evidence="1">
    <location>
        <begin position="1"/>
        <end position="29"/>
    </location>
</feature>
<keyword evidence="2" id="KW-1133">Transmembrane helix</keyword>
<name>A0A4Q0YY30_9GAMM</name>
<dbReference type="RefSeq" id="WP_129121645.1">
    <property type="nucleotide sequence ID" value="NZ_PEIB01000005.1"/>
</dbReference>
<keyword evidence="2" id="KW-0812">Transmembrane</keyword>
<evidence type="ECO:0000313" key="3">
    <source>
        <dbReference type="EMBL" id="RXJ73971.1"/>
    </source>
</evidence>
<comment type="caution">
    <text evidence="3">The sequence shown here is derived from an EMBL/GenBank/DDBJ whole genome shotgun (WGS) entry which is preliminary data.</text>
</comment>
<dbReference type="EMBL" id="PEIB01000005">
    <property type="protein sequence ID" value="RXJ73971.1"/>
    <property type="molecule type" value="Genomic_DNA"/>
</dbReference>
<organism evidence="3 4">
    <name type="scientific">Veronia nyctiphanis</name>
    <dbReference type="NCBI Taxonomy" id="1278244"/>
    <lineage>
        <taxon>Bacteria</taxon>
        <taxon>Pseudomonadati</taxon>
        <taxon>Pseudomonadota</taxon>
        <taxon>Gammaproteobacteria</taxon>
        <taxon>Vibrionales</taxon>
        <taxon>Vibrionaceae</taxon>
        <taxon>Veronia</taxon>
    </lineage>
</organism>
<accession>A0A4Q0YY30</accession>
<reference evidence="3 4" key="1">
    <citation type="submission" date="2017-10" db="EMBL/GenBank/DDBJ databases">
        <title>Nyctiphanis sp. nov., isolated from the stomach of the euphausiid Nyctiphanes simplex (Hansen, 1911) in the Gulf of California.</title>
        <authorList>
            <person name="Gomez-Gil B."/>
            <person name="Aguilar-Mendez M."/>
            <person name="Lopez-Cortes A."/>
            <person name="Gomez-Gutierrez J."/>
            <person name="Roque A."/>
            <person name="Lang E."/>
            <person name="Gonzalez-Castillo A."/>
        </authorList>
    </citation>
    <scope>NUCLEOTIDE SEQUENCE [LARGE SCALE GENOMIC DNA]</scope>
    <source>
        <strain evidence="3 4">CAIM 600</strain>
    </source>
</reference>
<dbReference type="Pfam" id="PF11169">
    <property type="entry name" value="DUF2956"/>
    <property type="match status" value="1"/>
</dbReference>
<evidence type="ECO:0000256" key="2">
    <source>
        <dbReference type="SAM" id="Phobius"/>
    </source>
</evidence>
<dbReference type="InterPro" id="IPR021339">
    <property type="entry name" value="DUF2956"/>
</dbReference>
<proteinExistence type="predicted"/>
<gene>
    <name evidence="3" type="ORF">CS022_06775</name>
</gene>
<keyword evidence="4" id="KW-1185">Reference proteome</keyword>
<dbReference type="Proteomes" id="UP000290287">
    <property type="component" value="Unassembled WGS sequence"/>
</dbReference>